<evidence type="ECO:0000256" key="1">
    <source>
        <dbReference type="SAM" id="MobiDB-lite"/>
    </source>
</evidence>
<reference evidence="2" key="2">
    <citation type="submission" date="2023-01" db="EMBL/GenBank/DDBJ databases">
        <authorList>
            <person name="Petersen C."/>
        </authorList>
    </citation>
    <scope>NUCLEOTIDE SEQUENCE</scope>
    <source>
        <strain evidence="2">IBT 15450</strain>
    </source>
</reference>
<name>A0AAD6HZC5_PENCN</name>
<sequence>MHDVISGSSDNKEENHTLIPTQSPHTTIISLFDSKNTATATAPVCAKLLPDFQKSKLSMLLYIHGFGTYASP</sequence>
<comment type="caution">
    <text evidence="2">The sequence shown here is derived from an EMBL/GenBank/DDBJ whole genome shotgun (WGS) entry which is preliminary data.</text>
</comment>
<evidence type="ECO:0000313" key="2">
    <source>
        <dbReference type="EMBL" id="KAJ6023166.1"/>
    </source>
</evidence>
<reference evidence="2" key="1">
    <citation type="journal article" date="2023" name="IMA Fungus">
        <title>Comparative genomic study of the Penicillium genus elucidates a diverse pangenome and 15 lateral gene transfer events.</title>
        <authorList>
            <person name="Petersen C."/>
            <person name="Sorensen T."/>
            <person name="Nielsen M.R."/>
            <person name="Sondergaard T.E."/>
            <person name="Sorensen J.L."/>
            <person name="Fitzpatrick D.A."/>
            <person name="Frisvad J.C."/>
            <person name="Nielsen K.L."/>
        </authorList>
    </citation>
    <scope>NUCLEOTIDE SEQUENCE</scope>
    <source>
        <strain evidence="2">IBT 15450</strain>
    </source>
</reference>
<dbReference type="Proteomes" id="UP001219568">
    <property type="component" value="Unassembled WGS sequence"/>
</dbReference>
<gene>
    <name evidence="2" type="ORF">N7460_013561</name>
</gene>
<accession>A0AAD6HZC5</accession>
<organism evidence="2 3">
    <name type="scientific">Penicillium canescens</name>
    <dbReference type="NCBI Taxonomy" id="5083"/>
    <lineage>
        <taxon>Eukaryota</taxon>
        <taxon>Fungi</taxon>
        <taxon>Dikarya</taxon>
        <taxon>Ascomycota</taxon>
        <taxon>Pezizomycotina</taxon>
        <taxon>Eurotiomycetes</taxon>
        <taxon>Eurotiomycetidae</taxon>
        <taxon>Eurotiales</taxon>
        <taxon>Aspergillaceae</taxon>
        <taxon>Penicillium</taxon>
    </lineage>
</organism>
<protein>
    <submittedName>
        <fullName evidence="2">Uncharacterized protein</fullName>
    </submittedName>
</protein>
<dbReference type="EMBL" id="JAQJZL010000016">
    <property type="protein sequence ID" value="KAJ6023166.1"/>
    <property type="molecule type" value="Genomic_DNA"/>
</dbReference>
<dbReference type="AlphaFoldDB" id="A0AAD6HZC5"/>
<proteinExistence type="predicted"/>
<keyword evidence="3" id="KW-1185">Reference proteome</keyword>
<evidence type="ECO:0000313" key="3">
    <source>
        <dbReference type="Proteomes" id="UP001219568"/>
    </source>
</evidence>
<feature type="region of interest" description="Disordered" evidence="1">
    <location>
        <begin position="1"/>
        <end position="20"/>
    </location>
</feature>